<dbReference type="Ensembl" id="ENSEEET00000016269.2">
    <property type="protein sequence ID" value="ENSEEEP00000016081.1"/>
    <property type="gene ID" value="ENSEEEG00000007963.2"/>
</dbReference>
<evidence type="ECO:0000256" key="12">
    <source>
        <dbReference type="ARBA" id="ARBA00022729"/>
    </source>
</evidence>
<dbReference type="GO" id="GO:0005856">
    <property type="term" value="C:cytoskeleton"/>
    <property type="evidence" value="ECO:0007669"/>
    <property type="project" value="UniProtKB-SubCell"/>
</dbReference>
<dbReference type="OMA" id="EEAGMCW"/>
<evidence type="ECO:0000256" key="10">
    <source>
        <dbReference type="ARBA" id="ARBA00022525"/>
    </source>
</evidence>
<evidence type="ECO:0000256" key="3">
    <source>
        <dbReference type="ARBA" id="ARBA00004486"/>
    </source>
</evidence>
<keyword evidence="9" id="KW-0963">Cytoplasm</keyword>
<reference evidence="25" key="4">
    <citation type="submission" date="2025-08" db="UniProtKB">
        <authorList>
            <consortium name="Ensembl"/>
        </authorList>
    </citation>
    <scope>IDENTIFICATION</scope>
</reference>
<evidence type="ECO:0000256" key="13">
    <source>
        <dbReference type="ARBA" id="ARBA00022889"/>
    </source>
</evidence>
<evidence type="ECO:0000256" key="24">
    <source>
        <dbReference type="SAM" id="SignalP"/>
    </source>
</evidence>
<reference evidence="25" key="5">
    <citation type="submission" date="2025-09" db="UniProtKB">
        <authorList>
            <consortium name="Ensembl"/>
        </authorList>
    </citation>
    <scope>IDENTIFICATION</scope>
</reference>
<evidence type="ECO:0000256" key="2">
    <source>
        <dbReference type="ARBA" id="ARBA00004251"/>
    </source>
</evidence>
<evidence type="ECO:0000256" key="17">
    <source>
        <dbReference type="ARBA" id="ARBA00023157"/>
    </source>
</evidence>
<proteinExistence type="inferred from homology"/>
<evidence type="ECO:0000256" key="8">
    <source>
        <dbReference type="ARBA" id="ARBA00022475"/>
    </source>
</evidence>
<evidence type="ECO:0000256" key="6">
    <source>
        <dbReference type="ARBA" id="ARBA00010419"/>
    </source>
</evidence>
<keyword evidence="20" id="KW-0966">Cell projection</keyword>
<comment type="similarity">
    <text evidence="6">Belongs to the SCF family.</text>
</comment>
<keyword evidence="26" id="KW-1185">Reference proteome</keyword>
<gene>
    <name evidence="25" type="primary">kitlga</name>
</gene>
<dbReference type="Pfam" id="PF02404">
    <property type="entry name" value="SCF"/>
    <property type="match status" value="1"/>
</dbReference>
<keyword evidence="10" id="KW-0964">Secreted</keyword>
<keyword evidence="11" id="KW-0812">Transmembrane</keyword>
<keyword evidence="15" id="KW-0339">Growth factor</keyword>
<evidence type="ECO:0000256" key="21">
    <source>
        <dbReference type="ARBA" id="ARBA00030364"/>
    </source>
</evidence>
<sequence length="267" mass="30545">MKKSNIWIHTCVHLLLYITVAAYSSKIGNPITDDIKKISLLKQNIPKDYNITVRYLPKEVSGMCWVKLNIFHLEKSLDLLANKFGNISSNKDNIGTLVQMLREMRYYIGDDLEDDMFNFECHYRKVEWLTGRYFKFVEDFFNTANSSQEDGECDPPPCPTTIKTTPTISVSTQHHSKVSSEWNSTAKEGTRNQIFLPDTLERGLLALLFIPLIAVGFLLIWKVKSRRTPSPLQRDMDGPPLFIGVEASAPPLDDEMSEKNRLNIRAV</sequence>
<evidence type="ECO:0000256" key="16">
    <source>
        <dbReference type="ARBA" id="ARBA00023136"/>
    </source>
</evidence>
<evidence type="ECO:0000256" key="5">
    <source>
        <dbReference type="ARBA" id="ARBA00004613"/>
    </source>
</evidence>
<dbReference type="PANTHER" id="PTHR11574">
    <property type="entry name" value="KIT LIGAND"/>
    <property type="match status" value="1"/>
</dbReference>
<reference evidence="25" key="3">
    <citation type="submission" date="2020-05" db="EMBL/GenBank/DDBJ databases">
        <title>Electrophorus electricus (electric eel) genome, fEleEle1, primary haplotype.</title>
        <authorList>
            <person name="Myers G."/>
            <person name="Meyer A."/>
            <person name="Fedrigo O."/>
            <person name="Formenti G."/>
            <person name="Rhie A."/>
            <person name="Tracey A."/>
            <person name="Sims Y."/>
            <person name="Jarvis E.D."/>
        </authorList>
    </citation>
    <scope>NUCLEOTIDE SEQUENCE [LARGE SCALE GENOMIC DNA]</scope>
</reference>
<evidence type="ECO:0000256" key="22">
    <source>
        <dbReference type="ARBA" id="ARBA00032898"/>
    </source>
</evidence>
<evidence type="ECO:0000256" key="19">
    <source>
        <dbReference type="ARBA" id="ARBA00023212"/>
    </source>
</evidence>
<name>A0A4W4EW09_ELEEL</name>
<dbReference type="RefSeq" id="XP_026875429.1">
    <property type="nucleotide sequence ID" value="XM_027019628.2"/>
</dbReference>
<keyword evidence="13" id="KW-0130">Cell adhesion</keyword>
<reference evidence="26" key="2">
    <citation type="journal article" date="2017" name="Sci. Adv.">
        <title>A tail of two voltages: Proteomic comparison of the three electric organs of the electric eel.</title>
        <authorList>
            <person name="Traeger L.L."/>
            <person name="Sabat G."/>
            <person name="Barrett-Wilt G.A."/>
            <person name="Wells G.B."/>
            <person name="Sussman M.R."/>
        </authorList>
    </citation>
    <scope>NUCLEOTIDE SEQUENCE [LARGE SCALE GENOMIC DNA]</scope>
</reference>
<dbReference type="InterPro" id="IPR003452">
    <property type="entry name" value="SCF"/>
</dbReference>
<reference evidence="26" key="1">
    <citation type="journal article" date="2014" name="Science">
        <title>Nonhuman genetics. Genomic basis for the convergent evolution of electric organs.</title>
        <authorList>
            <person name="Gallant J.R."/>
            <person name="Traeger L.L."/>
            <person name="Volkening J.D."/>
            <person name="Moffett H."/>
            <person name="Chen P.H."/>
            <person name="Novina C.D."/>
            <person name="Phillips G.N.Jr."/>
            <person name="Anand R."/>
            <person name="Wells G.B."/>
            <person name="Pinch M."/>
            <person name="Guth R."/>
            <person name="Unguez G.A."/>
            <person name="Albert J.S."/>
            <person name="Zakon H.H."/>
            <person name="Samanta M.P."/>
            <person name="Sussman M.R."/>
        </authorList>
    </citation>
    <scope>NUCLEOTIDE SEQUENCE [LARGE SCALE GENOMIC DNA]</scope>
</reference>
<keyword evidence="14" id="KW-1133">Transmembrane helix</keyword>
<evidence type="ECO:0000256" key="15">
    <source>
        <dbReference type="ARBA" id="ARBA00023030"/>
    </source>
</evidence>
<dbReference type="AlphaFoldDB" id="A0A4W4EW09"/>
<organism evidence="25 26">
    <name type="scientific">Electrophorus electricus</name>
    <name type="common">Electric eel</name>
    <name type="synonym">Gymnotus electricus</name>
    <dbReference type="NCBI Taxonomy" id="8005"/>
    <lineage>
        <taxon>Eukaryota</taxon>
        <taxon>Metazoa</taxon>
        <taxon>Chordata</taxon>
        <taxon>Craniata</taxon>
        <taxon>Vertebrata</taxon>
        <taxon>Euteleostomi</taxon>
        <taxon>Actinopterygii</taxon>
        <taxon>Neopterygii</taxon>
        <taxon>Teleostei</taxon>
        <taxon>Ostariophysi</taxon>
        <taxon>Gymnotiformes</taxon>
        <taxon>Gymnotoidei</taxon>
        <taxon>Gymnotidae</taxon>
        <taxon>Electrophorus</taxon>
    </lineage>
</organism>
<dbReference type="GO" id="GO:0005125">
    <property type="term" value="F:cytokine activity"/>
    <property type="evidence" value="ECO:0007669"/>
    <property type="project" value="TreeGrafter"/>
</dbReference>
<evidence type="ECO:0000313" key="25">
    <source>
        <dbReference type="Ensembl" id="ENSEEEP00000016081.1"/>
    </source>
</evidence>
<keyword evidence="8" id="KW-1003">Cell membrane</keyword>
<dbReference type="Gene3D" id="1.20.1250.10">
    <property type="match status" value="1"/>
</dbReference>
<evidence type="ECO:0000256" key="20">
    <source>
        <dbReference type="ARBA" id="ARBA00023273"/>
    </source>
</evidence>
<dbReference type="GO" id="GO:0030027">
    <property type="term" value="C:lamellipodium"/>
    <property type="evidence" value="ECO:0007669"/>
    <property type="project" value="UniProtKB-SubCell"/>
</dbReference>
<comment type="subcellular location">
    <subcellularLocation>
        <location evidence="2">Cell membrane</location>
        <topology evidence="2">Single-pass type I membrane protein</topology>
    </subcellularLocation>
    <subcellularLocation>
        <location evidence="3">Cell projection</location>
        <location evidence="3">Filopodium</location>
    </subcellularLocation>
    <subcellularLocation>
        <location evidence="4">Cell projection</location>
        <location evidence="4">Lamellipodium</location>
    </subcellularLocation>
    <subcellularLocation>
        <location evidence="1">Cytoplasm</location>
        <location evidence="1">Cytoskeleton</location>
    </subcellularLocation>
    <subcellularLocation>
        <location evidence="5">Secreted</location>
    </subcellularLocation>
</comment>
<dbReference type="GO" id="GO:0005173">
    <property type="term" value="F:stem cell factor receptor binding"/>
    <property type="evidence" value="ECO:0007669"/>
    <property type="project" value="InterPro"/>
</dbReference>
<dbReference type="STRING" id="8005.ENSEEEP00000016081"/>
<evidence type="ECO:0000256" key="11">
    <source>
        <dbReference type="ARBA" id="ARBA00022692"/>
    </source>
</evidence>
<keyword evidence="18" id="KW-0325">Glycoprotein</keyword>
<dbReference type="GO" id="GO:0030175">
    <property type="term" value="C:filopodium"/>
    <property type="evidence" value="ECO:0007669"/>
    <property type="project" value="UniProtKB-SubCell"/>
</dbReference>
<evidence type="ECO:0000256" key="7">
    <source>
        <dbReference type="ARBA" id="ARBA00017304"/>
    </source>
</evidence>
<dbReference type="GeneID" id="113583341"/>
<keyword evidence="16" id="KW-0472">Membrane</keyword>
<keyword evidence="17" id="KW-1015">Disulfide bond</keyword>
<dbReference type="PANTHER" id="PTHR11574:SF0">
    <property type="entry name" value="KIT LIGAND"/>
    <property type="match status" value="1"/>
</dbReference>
<evidence type="ECO:0000256" key="18">
    <source>
        <dbReference type="ARBA" id="ARBA00023180"/>
    </source>
</evidence>
<evidence type="ECO:0000256" key="14">
    <source>
        <dbReference type="ARBA" id="ARBA00022989"/>
    </source>
</evidence>
<dbReference type="SUPFAM" id="SSF47266">
    <property type="entry name" value="4-helical cytokines"/>
    <property type="match status" value="1"/>
</dbReference>
<protein>
    <recommendedName>
        <fullName evidence="7">Kit ligand</fullName>
    </recommendedName>
    <alternativeName>
        <fullName evidence="21">Mast cell growth factor</fullName>
    </alternativeName>
    <alternativeName>
        <fullName evidence="23">Stem cell factor</fullName>
    </alternativeName>
    <alternativeName>
        <fullName evidence="22">c-Kit ligand</fullName>
    </alternativeName>
</protein>
<dbReference type="GO" id="GO:0030318">
    <property type="term" value="P:melanocyte differentiation"/>
    <property type="evidence" value="ECO:0007669"/>
    <property type="project" value="Ensembl"/>
</dbReference>
<feature type="signal peptide" evidence="24">
    <location>
        <begin position="1"/>
        <end position="24"/>
    </location>
</feature>
<evidence type="ECO:0000256" key="9">
    <source>
        <dbReference type="ARBA" id="ARBA00022490"/>
    </source>
</evidence>
<dbReference type="CTD" id="553179"/>
<dbReference type="GO" id="GO:0008083">
    <property type="term" value="F:growth factor activity"/>
    <property type="evidence" value="ECO:0007669"/>
    <property type="project" value="UniProtKB-KW"/>
</dbReference>
<evidence type="ECO:0000313" key="26">
    <source>
        <dbReference type="Proteomes" id="UP000314983"/>
    </source>
</evidence>
<dbReference type="Proteomes" id="UP000314983">
    <property type="component" value="Chromosome 12"/>
</dbReference>
<keyword evidence="12 24" id="KW-0732">Signal</keyword>
<evidence type="ECO:0000256" key="4">
    <source>
        <dbReference type="ARBA" id="ARBA00004510"/>
    </source>
</evidence>
<dbReference type="GO" id="GO:0008284">
    <property type="term" value="P:positive regulation of cell population proliferation"/>
    <property type="evidence" value="ECO:0007669"/>
    <property type="project" value="TreeGrafter"/>
</dbReference>
<feature type="chain" id="PRO_5021270535" description="Kit ligand" evidence="24">
    <location>
        <begin position="25"/>
        <end position="267"/>
    </location>
</feature>
<dbReference type="GeneTree" id="ENSGT00390000018272"/>
<dbReference type="GO" id="GO:0005886">
    <property type="term" value="C:plasma membrane"/>
    <property type="evidence" value="ECO:0007669"/>
    <property type="project" value="UniProtKB-SubCell"/>
</dbReference>
<dbReference type="GO" id="GO:0005576">
    <property type="term" value="C:extracellular region"/>
    <property type="evidence" value="ECO:0007669"/>
    <property type="project" value="UniProtKB-SubCell"/>
</dbReference>
<accession>A0A4W4EW09</accession>
<evidence type="ECO:0000256" key="1">
    <source>
        <dbReference type="ARBA" id="ARBA00004245"/>
    </source>
</evidence>
<dbReference type="GO" id="GO:0007155">
    <property type="term" value="P:cell adhesion"/>
    <property type="evidence" value="ECO:0007669"/>
    <property type="project" value="UniProtKB-KW"/>
</dbReference>
<keyword evidence="19" id="KW-0206">Cytoskeleton</keyword>
<evidence type="ECO:0000256" key="23">
    <source>
        <dbReference type="ARBA" id="ARBA00033123"/>
    </source>
</evidence>
<dbReference type="InterPro" id="IPR009079">
    <property type="entry name" value="4_helix_cytokine-like_core"/>
</dbReference>